<dbReference type="PROSITE" id="PS00687">
    <property type="entry name" value="ALDEHYDE_DEHYDR_GLU"/>
    <property type="match status" value="1"/>
</dbReference>
<keyword evidence="2" id="KW-0560">Oxidoreductase</keyword>
<dbReference type="InterPro" id="IPR016160">
    <property type="entry name" value="Ald_DH_CS_CYS"/>
</dbReference>
<evidence type="ECO:0000256" key="2">
    <source>
        <dbReference type="ARBA" id="ARBA00023002"/>
    </source>
</evidence>
<dbReference type="EMBL" id="CAFBLP010000029">
    <property type="protein sequence ID" value="CAB4879378.1"/>
    <property type="molecule type" value="Genomic_DNA"/>
</dbReference>
<dbReference type="InterPro" id="IPR016161">
    <property type="entry name" value="Ald_DH/histidinol_DH"/>
</dbReference>
<dbReference type="CDD" id="cd07138">
    <property type="entry name" value="ALDH_CddD_SSP0762"/>
    <property type="match status" value="1"/>
</dbReference>
<dbReference type="EC" id="1.2.1.3" evidence="3"/>
<evidence type="ECO:0000256" key="3">
    <source>
        <dbReference type="ARBA" id="ARBA00024226"/>
    </source>
</evidence>
<dbReference type="Gene3D" id="3.40.309.10">
    <property type="entry name" value="Aldehyde Dehydrogenase, Chain A, domain 2"/>
    <property type="match status" value="1"/>
</dbReference>
<protein>
    <recommendedName>
        <fullName evidence="3">aldehyde dehydrogenase (NAD(+))</fullName>
        <ecNumber evidence="3">1.2.1.3</ecNumber>
    </recommendedName>
</protein>
<evidence type="ECO:0000256" key="1">
    <source>
        <dbReference type="ARBA" id="ARBA00009986"/>
    </source>
</evidence>
<dbReference type="AlphaFoldDB" id="A0A6J7ECC1"/>
<evidence type="ECO:0000256" key="4">
    <source>
        <dbReference type="ARBA" id="ARBA00049194"/>
    </source>
</evidence>
<dbReference type="PANTHER" id="PTHR42804">
    <property type="entry name" value="ALDEHYDE DEHYDROGENASE"/>
    <property type="match status" value="1"/>
</dbReference>
<evidence type="ECO:0000313" key="6">
    <source>
        <dbReference type="EMBL" id="CAB4879378.1"/>
    </source>
</evidence>
<dbReference type="PROSITE" id="PS00070">
    <property type="entry name" value="ALDEHYDE_DEHYDR_CYS"/>
    <property type="match status" value="1"/>
</dbReference>
<dbReference type="InterPro" id="IPR016162">
    <property type="entry name" value="Ald_DH_N"/>
</dbReference>
<dbReference type="PANTHER" id="PTHR42804:SF1">
    <property type="entry name" value="ALDEHYDE DEHYDROGENASE-RELATED"/>
    <property type="match status" value="1"/>
</dbReference>
<accession>A0A6J7ECC1</accession>
<proteinExistence type="inferred from homology"/>
<dbReference type="SUPFAM" id="SSF53720">
    <property type="entry name" value="ALDH-like"/>
    <property type="match status" value="1"/>
</dbReference>
<dbReference type="GO" id="GO:0004029">
    <property type="term" value="F:aldehyde dehydrogenase (NAD+) activity"/>
    <property type="evidence" value="ECO:0007669"/>
    <property type="project" value="UniProtKB-EC"/>
</dbReference>
<dbReference type="InterPro" id="IPR029510">
    <property type="entry name" value="Ald_DH_CS_GLU"/>
</dbReference>
<dbReference type="FunFam" id="3.40.605.10:FF:000007">
    <property type="entry name" value="NAD/NADP-dependent betaine aldehyde dehydrogenase"/>
    <property type="match status" value="1"/>
</dbReference>
<name>A0A6J7ECC1_9ZZZZ</name>
<reference evidence="6" key="1">
    <citation type="submission" date="2020-05" db="EMBL/GenBank/DDBJ databases">
        <authorList>
            <person name="Chiriac C."/>
            <person name="Salcher M."/>
            <person name="Ghai R."/>
            <person name="Kavagutti S V."/>
        </authorList>
    </citation>
    <scope>NUCLEOTIDE SEQUENCE</scope>
</reference>
<dbReference type="Pfam" id="PF00171">
    <property type="entry name" value="Aldedh"/>
    <property type="match status" value="1"/>
</dbReference>
<comment type="catalytic activity">
    <reaction evidence="4">
        <text>an aldehyde + NAD(+) + H2O = a carboxylate + NADH + 2 H(+)</text>
        <dbReference type="Rhea" id="RHEA:16185"/>
        <dbReference type="ChEBI" id="CHEBI:15377"/>
        <dbReference type="ChEBI" id="CHEBI:15378"/>
        <dbReference type="ChEBI" id="CHEBI:17478"/>
        <dbReference type="ChEBI" id="CHEBI:29067"/>
        <dbReference type="ChEBI" id="CHEBI:57540"/>
        <dbReference type="ChEBI" id="CHEBI:57945"/>
        <dbReference type="EC" id="1.2.1.3"/>
    </reaction>
</comment>
<evidence type="ECO:0000259" key="5">
    <source>
        <dbReference type="Pfam" id="PF00171"/>
    </source>
</evidence>
<dbReference type="InterPro" id="IPR015590">
    <property type="entry name" value="Aldehyde_DH_dom"/>
</dbReference>
<comment type="similarity">
    <text evidence="1">Belongs to the aldehyde dehydrogenase family.</text>
</comment>
<sequence>MTTTNYDKLYINGAWVASTSSETINVIDSVTETVMATIPAGTAADVDAAVMAARSAFDGWAATPTEERAKYLTRIGDSLGARMDEIATAISKETGMAKWLSQMVQVGLPINSFNQAGALAESYVYEEKVGSSLVVREPIGVVACITPWNYPLHQIAAKVAFAMAAGCTVVLKPSEVAPVDAFILADIINEIGLPAGVFNLVSGVGPVVGEAMALHPEVDMVSFTGSTRAGKRVMQLGAESIKKIALELGGKSANVMLEDLDEATFAKAVADGVGKAFLNSGQTCSALTRMLVPRSRLAEAEAIAGATASAMVVGDPFAAGVHLGPLASAAQRDRVQGYIQKGIDEGATLVAGGLGAPEGLDVGFYVRPTVFSGVTPQMTIAQEEIFGPVLSILPYDGEDDAVRIANGVVYGLAGGVWSGDKAHAEKVARRLRTGQVEVNGGAFNPNAPFGGYKQSGIGREYGRFGLEEFLEIKSLQL</sequence>
<organism evidence="6">
    <name type="scientific">freshwater metagenome</name>
    <dbReference type="NCBI Taxonomy" id="449393"/>
    <lineage>
        <taxon>unclassified sequences</taxon>
        <taxon>metagenomes</taxon>
        <taxon>ecological metagenomes</taxon>
    </lineage>
</organism>
<dbReference type="Gene3D" id="3.40.605.10">
    <property type="entry name" value="Aldehyde Dehydrogenase, Chain A, domain 1"/>
    <property type="match status" value="1"/>
</dbReference>
<dbReference type="InterPro" id="IPR016163">
    <property type="entry name" value="Ald_DH_C"/>
</dbReference>
<feature type="domain" description="Aldehyde dehydrogenase" evidence="5">
    <location>
        <begin position="15"/>
        <end position="474"/>
    </location>
</feature>
<gene>
    <name evidence="6" type="ORF">UFOPK3376_01353</name>
</gene>